<dbReference type="Proteomes" id="UP000504607">
    <property type="component" value="Chromosome 16"/>
</dbReference>
<accession>A0A8N4EWZ9</accession>
<dbReference type="RefSeq" id="XP_029116146.1">
    <property type="nucleotide sequence ID" value="XM_029260313.1"/>
</dbReference>
<dbReference type="GeneID" id="105059422"/>
<dbReference type="AlphaFoldDB" id="A0A8N4EWZ9"/>
<protein>
    <submittedName>
        <fullName evidence="3">Uncharacterized protein LOC105059422 isoform X2</fullName>
    </submittedName>
</protein>
<proteinExistence type="predicted"/>
<evidence type="ECO:0000256" key="1">
    <source>
        <dbReference type="SAM" id="Coils"/>
    </source>
</evidence>
<reference evidence="3" key="1">
    <citation type="submission" date="2025-08" db="UniProtKB">
        <authorList>
            <consortium name="RefSeq"/>
        </authorList>
    </citation>
    <scope>IDENTIFICATION</scope>
</reference>
<gene>
    <name evidence="3" type="primary">LOC105059422</name>
</gene>
<keyword evidence="1" id="KW-0175">Coiled coil</keyword>
<evidence type="ECO:0000313" key="3">
    <source>
        <dbReference type="RefSeq" id="XP_029116146.1"/>
    </source>
</evidence>
<organism evidence="2 3">
    <name type="scientific">Elaeis guineensis var. tenera</name>
    <name type="common">Oil palm</name>
    <dbReference type="NCBI Taxonomy" id="51953"/>
    <lineage>
        <taxon>Eukaryota</taxon>
        <taxon>Viridiplantae</taxon>
        <taxon>Streptophyta</taxon>
        <taxon>Embryophyta</taxon>
        <taxon>Tracheophyta</taxon>
        <taxon>Spermatophyta</taxon>
        <taxon>Magnoliopsida</taxon>
        <taxon>Liliopsida</taxon>
        <taxon>Arecaceae</taxon>
        <taxon>Arecoideae</taxon>
        <taxon>Cocoseae</taxon>
        <taxon>Elaeidinae</taxon>
        <taxon>Elaeis</taxon>
    </lineage>
</organism>
<evidence type="ECO:0000313" key="2">
    <source>
        <dbReference type="Proteomes" id="UP000504607"/>
    </source>
</evidence>
<sequence length="100" mass="11310">MALLPANWAKTKARPFDKALTSSFEDILKLMHDVVQIGEIVVGLGWVKGKLERDLQAMEVRRKASEEEASKAQSELQVARERIVQLERFLAVEHGLRAVQ</sequence>
<name>A0A8N4EWZ9_ELAGV</name>
<keyword evidence="2" id="KW-1185">Reference proteome</keyword>
<feature type="coiled-coil region" evidence="1">
    <location>
        <begin position="48"/>
        <end position="89"/>
    </location>
</feature>